<reference evidence="2" key="1">
    <citation type="journal article" date="2021" name="Proc. Natl. Acad. Sci. U.S.A.">
        <title>Global biogeography of chemosynthetic symbionts reveals both localized and globally distributed symbiont groups. .</title>
        <authorList>
            <person name="Osvatic J.T."/>
            <person name="Wilkins L.G.E."/>
            <person name="Leibrecht L."/>
            <person name="Leray M."/>
            <person name="Zauner S."/>
            <person name="Polzin J."/>
            <person name="Camacho Y."/>
            <person name="Gros O."/>
            <person name="van Gils J.A."/>
            <person name="Eisen J.A."/>
            <person name="Petersen J.M."/>
            <person name="Yuen B."/>
        </authorList>
    </citation>
    <scope>NUCLEOTIDE SEQUENCE</scope>
    <source>
        <strain evidence="2">MAGclacostrist064TRANS</strain>
    </source>
</reference>
<evidence type="ECO:0000313" key="2">
    <source>
        <dbReference type="EMBL" id="MCG7949065.1"/>
    </source>
</evidence>
<dbReference type="PANTHER" id="PTHR47992">
    <property type="entry name" value="PROTEIN PHOSPHATASE"/>
    <property type="match status" value="1"/>
</dbReference>
<dbReference type="SMART" id="SM00332">
    <property type="entry name" value="PP2Cc"/>
    <property type="match status" value="1"/>
</dbReference>
<dbReference type="EMBL" id="JAEPCM010000843">
    <property type="protein sequence ID" value="MCG7949065.1"/>
    <property type="molecule type" value="Genomic_DNA"/>
</dbReference>
<organism evidence="2 3">
    <name type="scientific">Candidatus Thiodiazotropha taylori</name>
    <dbReference type="NCBI Taxonomy" id="2792791"/>
    <lineage>
        <taxon>Bacteria</taxon>
        <taxon>Pseudomonadati</taxon>
        <taxon>Pseudomonadota</taxon>
        <taxon>Gammaproteobacteria</taxon>
        <taxon>Chromatiales</taxon>
        <taxon>Sedimenticolaceae</taxon>
        <taxon>Candidatus Thiodiazotropha</taxon>
    </lineage>
</organism>
<comment type="caution">
    <text evidence="2">The sequence shown here is derived from an EMBL/GenBank/DDBJ whole genome shotgun (WGS) entry which is preliminary data.</text>
</comment>
<evidence type="ECO:0000259" key="1">
    <source>
        <dbReference type="PROSITE" id="PS51746"/>
    </source>
</evidence>
<feature type="domain" description="PPM-type phosphatase" evidence="1">
    <location>
        <begin position="3"/>
        <end position="228"/>
    </location>
</feature>
<dbReference type="Proteomes" id="UP000886667">
    <property type="component" value="Unassembled WGS sequence"/>
</dbReference>
<sequence>MLDVAGYSHIGNRENNQDAFLINNRLGLYLLADGVGGHRAGEIASELTCQIINQRIAAGTNLVDAIHQSHNSILDVANNSDRTGMASTVVALKVERDNCMLAWVGDSRGYLWQGDLRMLTRDHTRIQALLDIGLISAADARTHPEKGVLTQALGIPDRPISVDSLEIHLAIGETLMMCTDGIYDVVPEATINDMLSKQENATITARSLVEYAVAQGAQDNCTCLILRKVAEPSDNDRTAVLQL</sequence>
<protein>
    <submittedName>
        <fullName evidence="2">Protein phosphatase 2C domain-containing protein</fullName>
    </submittedName>
</protein>
<dbReference type="Gene3D" id="3.60.40.10">
    <property type="entry name" value="PPM-type phosphatase domain"/>
    <property type="match status" value="1"/>
</dbReference>
<dbReference type="SMART" id="SM00331">
    <property type="entry name" value="PP2C_SIG"/>
    <property type="match status" value="1"/>
</dbReference>
<dbReference type="SUPFAM" id="SSF81606">
    <property type="entry name" value="PP2C-like"/>
    <property type="match status" value="1"/>
</dbReference>
<dbReference type="PROSITE" id="PS51746">
    <property type="entry name" value="PPM_2"/>
    <property type="match status" value="1"/>
</dbReference>
<dbReference type="InterPro" id="IPR015655">
    <property type="entry name" value="PP2C"/>
</dbReference>
<dbReference type="CDD" id="cd00143">
    <property type="entry name" value="PP2Cc"/>
    <property type="match status" value="1"/>
</dbReference>
<proteinExistence type="predicted"/>
<dbReference type="GO" id="GO:0004722">
    <property type="term" value="F:protein serine/threonine phosphatase activity"/>
    <property type="evidence" value="ECO:0007669"/>
    <property type="project" value="InterPro"/>
</dbReference>
<dbReference type="AlphaFoldDB" id="A0A9E4T6H2"/>
<dbReference type="InterPro" id="IPR036457">
    <property type="entry name" value="PPM-type-like_dom_sf"/>
</dbReference>
<dbReference type="Pfam" id="PF13672">
    <property type="entry name" value="PP2C_2"/>
    <property type="match status" value="1"/>
</dbReference>
<evidence type="ECO:0000313" key="3">
    <source>
        <dbReference type="Proteomes" id="UP000886667"/>
    </source>
</evidence>
<gene>
    <name evidence="2" type="ORF">JAZ07_22235</name>
</gene>
<name>A0A9E4T6H2_9GAMM</name>
<accession>A0A9E4T6H2</accession>
<dbReference type="InterPro" id="IPR001932">
    <property type="entry name" value="PPM-type_phosphatase-like_dom"/>
</dbReference>